<protein>
    <submittedName>
        <fullName evidence="1">Uncharacterized protein</fullName>
    </submittedName>
</protein>
<evidence type="ECO:0000313" key="1">
    <source>
        <dbReference type="EMBL" id="BAW26697.1"/>
    </source>
</evidence>
<accession>A0A1L7NMM9</accession>
<dbReference type="AlphaFoldDB" id="A0A1L7NMM9"/>
<organism evidence="1 2">
    <name type="scientific">Pseudomonas putida</name>
    <name type="common">Arthrobacter siderocapsulatus</name>
    <dbReference type="NCBI Taxonomy" id="303"/>
    <lineage>
        <taxon>Bacteria</taxon>
        <taxon>Pseudomonadati</taxon>
        <taxon>Pseudomonadota</taxon>
        <taxon>Gammaproteobacteria</taxon>
        <taxon>Pseudomonadales</taxon>
        <taxon>Pseudomonadaceae</taxon>
        <taxon>Pseudomonas</taxon>
    </lineage>
</organism>
<gene>
    <name evidence="1" type="ORF">KF715C_pA1920</name>
</gene>
<evidence type="ECO:0000313" key="2">
    <source>
        <dbReference type="Proteomes" id="UP000218731"/>
    </source>
</evidence>
<dbReference type="RefSeq" id="WP_096427040.1">
    <property type="nucleotide sequence ID" value="NZ_AP015030.1"/>
</dbReference>
<sequence length="196" mass="21816">MNLFDEPVSLLGTKLVRAFAKQLESMPEECQLPQSCFDIWSAPLAETNASESQMTALGVWYAKHHKTCPSLPYIRQAAITLVSEGALPDHRIANRIERDALAILKTAELLGMSADDCANALVLAGALAHLSTYRRRHPDVDRAYLRMEIEGIARMSDYVADEILDEIQQNKGDLRALREYLFDLPSAGTENTQAQN</sequence>
<proteinExistence type="predicted"/>
<geneLocation type="plasmid" evidence="2">
    <name>pkf715a dna</name>
</geneLocation>
<keyword evidence="1" id="KW-0614">Plasmid</keyword>
<name>A0A1L7NMM9_PSEPU</name>
<reference evidence="1 2" key="1">
    <citation type="submission" date="2015-11" db="EMBL/GenBank/DDBJ databases">
        <title>Complete genome sequencing of a biphenyl-degrading bacterium, Pseudomonas putida KF715 (=NBRC110667).</title>
        <authorList>
            <person name="Suenaga H."/>
            <person name="Fujihara N."/>
            <person name="Watanabe T."/>
            <person name="Hirose J."/>
            <person name="Kimura N."/>
            <person name="Yamazoe A."/>
            <person name="Hosoyama A."/>
            <person name="Shimodaira J."/>
            <person name="Furukawa K."/>
        </authorList>
    </citation>
    <scope>NUCLEOTIDE SEQUENCE [LARGE SCALE GENOMIC DNA]</scope>
    <source>
        <strain evidence="1 2">KF715</strain>
        <plasmid evidence="2">Plasmid pkf715a dna</plasmid>
    </source>
</reference>
<dbReference type="EMBL" id="AP015030">
    <property type="protein sequence ID" value="BAW26697.1"/>
    <property type="molecule type" value="Genomic_DNA"/>
</dbReference>
<dbReference type="Proteomes" id="UP000218731">
    <property type="component" value="Plasmid pKF715A"/>
</dbReference>